<evidence type="ECO:0000256" key="7">
    <source>
        <dbReference type="RuleBase" id="RU363032"/>
    </source>
</evidence>
<evidence type="ECO:0000259" key="8">
    <source>
        <dbReference type="PROSITE" id="PS50928"/>
    </source>
</evidence>
<organism evidence="9 10">
    <name type="scientific">Streptodolium elevatio</name>
    <dbReference type="NCBI Taxonomy" id="3157996"/>
    <lineage>
        <taxon>Bacteria</taxon>
        <taxon>Bacillati</taxon>
        <taxon>Actinomycetota</taxon>
        <taxon>Actinomycetes</taxon>
        <taxon>Kitasatosporales</taxon>
        <taxon>Streptomycetaceae</taxon>
        <taxon>Streptodolium</taxon>
    </lineage>
</organism>
<dbReference type="PROSITE" id="PS50928">
    <property type="entry name" value="ABC_TM1"/>
    <property type="match status" value="1"/>
</dbReference>
<keyword evidence="3" id="KW-1003">Cell membrane</keyword>
<protein>
    <submittedName>
        <fullName evidence="9">ABC transporter permease</fullName>
    </submittedName>
</protein>
<evidence type="ECO:0000313" key="9">
    <source>
        <dbReference type="EMBL" id="MEU8134718.1"/>
    </source>
</evidence>
<feature type="transmembrane region" description="Helical" evidence="7">
    <location>
        <begin position="229"/>
        <end position="255"/>
    </location>
</feature>
<keyword evidence="2 7" id="KW-0813">Transport</keyword>
<evidence type="ECO:0000256" key="1">
    <source>
        <dbReference type="ARBA" id="ARBA00004651"/>
    </source>
</evidence>
<accession>A0ABV3DG31</accession>
<keyword evidence="6 7" id="KW-0472">Membrane</keyword>
<evidence type="ECO:0000256" key="6">
    <source>
        <dbReference type="ARBA" id="ARBA00023136"/>
    </source>
</evidence>
<evidence type="ECO:0000256" key="2">
    <source>
        <dbReference type="ARBA" id="ARBA00022448"/>
    </source>
</evidence>
<dbReference type="Pfam" id="PF19300">
    <property type="entry name" value="BPD_transp_1_N"/>
    <property type="match status" value="1"/>
</dbReference>
<dbReference type="Pfam" id="PF00528">
    <property type="entry name" value="BPD_transp_1"/>
    <property type="match status" value="1"/>
</dbReference>
<evidence type="ECO:0000313" key="10">
    <source>
        <dbReference type="Proteomes" id="UP001551482"/>
    </source>
</evidence>
<dbReference type="InterPro" id="IPR035906">
    <property type="entry name" value="MetI-like_sf"/>
</dbReference>
<feature type="transmembrane region" description="Helical" evidence="7">
    <location>
        <begin position="275"/>
        <end position="301"/>
    </location>
</feature>
<name>A0ABV3DG31_9ACTN</name>
<dbReference type="CDD" id="cd06261">
    <property type="entry name" value="TM_PBP2"/>
    <property type="match status" value="1"/>
</dbReference>
<feature type="transmembrane region" description="Helical" evidence="7">
    <location>
        <begin position="131"/>
        <end position="155"/>
    </location>
</feature>
<evidence type="ECO:0000256" key="3">
    <source>
        <dbReference type="ARBA" id="ARBA00022475"/>
    </source>
</evidence>
<gene>
    <name evidence="9" type="ORF">AB0C36_14535</name>
</gene>
<keyword evidence="5 7" id="KW-1133">Transmembrane helix</keyword>
<feature type="transmembrane region" description="Helical" evidence="7">
    <location>
        <begin position="101"/>
        <end position="122"/>
    </location>
</feature>
<proteinExistence type="inferred from homology"/>
<evidence type="ECO:0000256" key="5">
    <source>
        <dbReference type="ARBA" id="ARBA00022989"/>
    </source>
</evidence>
<comment type="similarity">
    <text evidence="7">Belongs to the binding-protein-dependent transport system permease family.</text>
</comment>
<dbReference type="SUPFAM" id="SSF161098">
    <property type="entry name" value="MetI-like"/>
    <property type="match status" value="1"/>
</dbReference>
<comment type="caution">
    <text evidence="9">The sequence shown here is derived from an EMBL/GenBank/DDBJ whole genome shotgun (WGS) entry which is preliminary data.</text>
</comment>
<reference evidence="9 10" key="1">
    <citation type="submission" date="2024-06" db="EMBL/GenBank/DDBJ databases">
        <title>The Natural Products Discovery Center: Release of the First 8490 Sequenced Strains for Exploring Actinobacteria Biosynthetic Diversity.</title>
        <authorList>
            <person name="Kalkreuter E."/>
            <person name="Kautsar S.A."/>
            <person name="Yang D."/>
            <person name="Bader C.D."/>
            <person name="Teijaro C.N."/>
            <person name="Fluegel L."/>
            <person name="Davis C.M."/>
            <person name="Simpson J.R."/>
            <person name="Lauterbach L."/>
            <person name="Steele A.D."/>
            <person name="Gui C."/>
            <person name="Meng S."/>
            <person name="Li G."/>
            <person name="Viehrig K."/>
            <person name="Ye F."/>
            <person name="Su P."/>
            <person name="Kiefer A.F."/>
            <person name="Nichols A."/>
            <person name="Cepeda A.J."/>
            <person name="Yan W."/>
            <person name="Fan B."/>
            <person name="Jiang Y."/>
            <person name="Adhikari A."/>
            <person name="Zheng C.-J."/>
            <person name="Schuster L."/>
            <person name="Cowan T.M."/>
            <person name="Smanski M.J."/>
            <person name="Chevrette M.G."/>
            <person name="De Carvalho L.P.S."/>
            <person name="Shen B."/>
        </authorList>
    </citation>
    <scope>NUCLEOTIDE SEQUENCE [LARGE SCALE GENOMIC DNA]</scope>
    <source>
        <strain evidence="9 10">NPDC048946</strain>
    </source>
</reference>
<dbReference type="Proteomes" id="UP001551482">
    <property type="component" value="Unassembled WGS sequence"/>
</dbReference>
<dbReference type="RefSeq" id="WP_358353615.1">
    <property type="nucleotide sequence ID" value="NZ_JBEZFP010000030.1"/>
</dbReference>
<dbReference type="InterPro" id="IPR045621">
    <property type="entry name" value="BPD_transp_1_N"/>
</dbReference>
<comment type="subcellular location">
    <subcellularLocation>
        <location evidence="1 7">Cell membrane</location>
        <topology evidence="1 7">Multi-pass membrane protein</topology>
    </subcellularLocation>
</comment>
<sequence length="308" mass="34204">MYRYLARRLLQAIPVLIGTTLLIYLMVYLLPGDPARALAGDRRSDPVVVDMLREKYHFNDPFLVQYWHYITGIVQGDFGTTVRGRDVGEIMAERFPWTINLALTAIVIEAAVGVVAGIMAALRRGKFFDNLVLIATLMMISIPTFVTGFILQLLVGVEWQVLPVSFNEADGFKAYILPGYVLASLSLAYVTRLMRTSLVETMRSDYVRTAVAKGLPQQRVVLRHGVRNALIPVITFLGADLGALMGGAIITERIFNIPGVGGQLAQSVYLRERPVVVGMVTALVLIYIVANLLVDMLYAVLDPRIRYE</sequence>
<dbReference type="PANTHER" id="PTHR43163:SF7">
    <property type="entry name" value="DIPEPTIDE-TRANSPORT INTEGRAL MEMBRANE PROTEIN ABC TRANSPORTER DPPB-RELATED"/>
    <property type="match status" value="1"/>
</dbReference>
<dbReference type="PANTHER" id="PTHR43163">
    <property type="entry name" value="DIPEPTIDE TRANSPORT SYSTEM PERMEASE PROTEIN DPPB-RELATED"/>
    <property type="match status" value="1"/>
</dbReference>
<keyword evidence="4 7" id="KW-0812">Transmembrane</keyword>
<feature type="domain" description="ABC transmembrane type-1" evidence="8">
    <location>
        <begin position="95"/>
        <end position="298"/>
    </location>
</feature>
<dbReference type="Gene3D" id="1.10.3720.10">
    <property type="entry name" value="MetI-like"/>
    <property type="match status" value="1"/>
</dbReference>
<keyword evidence="10" id="KW-1185">Reference proteome</keyword>
<dbReference type="InterPro" id="IPR000515">
    <property type="entry name" value="MetI-like"/>
</dbReference>
<evidence type="ECO:0000256" key="4">
    <source>
        <dbReference type="ARBA" id="ARBA00022692"/>
    </source>
</evidence>
<feature type="transmembrane region" description="Helical" evidence="7">
    <location>
        <begin position="175"/>
        <end position="194"/>
    </location>
</feature>
<feature type="transmembrane region" description="Helical" evidence="7">
    <location>
        <begin position="12"/>
        <end position="30"/>
    </location>
</feature>
<dbReference type="EMBL" id="JBEZFP010000030">
    <property type="protein sequence ID" value="MEU8134718.1"/>
    <property type="molecule type" value="Genomic_DNA"/>
</dbReference>